<dbReference type="EMBL" id="BARU01008096">
    <property type="protein sequence ID" value="GAH36742.1"/>
    <property type="molecule type" value="Genomic_DNA"/>
</dbReference>
<sequence length="59" mass="6679">AFQSYEVEFELAFGALVRDDIIGIRLYRLAATISEITGNIVINHWGIIFRRDKLGVVTP</sequence>
<evidence type="ECO:0000313" key="1">
    <source>
        <dbReference type="EMBL" id="GAH36742.1"/>
    </source>
</evidence>
<feature type="non-terminal residue" evidence="1">
    <location>
        <position position="1"/>
    </location>
</feature>
<comment type="caution">
    <text evidence="1">The sequence shown here is derived from an EMBL/GenBank/DDBJ whole genome shotgun (WGS) entry which is preliminary data.</text>
</comment>
<dbReference type="AlphaFoldDB" id="X1EVY7"/>
<protein>
    <submittedName>
        <fullName evidence="1">Uncharacterized protein</fullName>
    </submittedName>
</protein>
<accession>X1EVY7</accession>
<gene>
    <name evidence="1" type="ORF">S03H2_15908</name>
</gene>
<reference evidence="1" key="1">
    <citation type="journal article" date="2014" name="Front. Microbiol.">
        <title>High frequency of phylogenetically diverse reductive dehalogenase-homologous genes in deep subseafloor sedimentary metagenomes.</title>
        <authorList>
            <person name="Kawai M."/>
            <person name="Futagami T."/>
            <person name="Toyoda A."/>
            <person name="Takaki Y."/>
            <person name="Nishi S."/>
            <person name="Hori S."/>
            <person name="Arai W."/>
            <person name="Tsubouchi T."/>
            <person name="Morono Y."/>
            <person name="Uchiyama I."/>
            <person name="Ito T."/>
            <person name="Fujiyama A."/>
            <person name="Inagaki F."/>
            <person name="Takami H."/>
        </authorList>
    </citation>
    <scope>NUCLEOTIDE SEQUENCE</scope>
    <source>
        <strain evidence="1">Expedition CK06-06</strain>
    </source>
</reference>
<organism evidence="1">
    <name type="scientific">marine sediment metagenome</name>
    <dbReference type="NCBI Taxonomy" id="412755"/>
    <lineage>
        <taxon>unclassified sequences</taxon>
        <taxon>metagenomes</taxon>
        <taxon>ecological metagenomes</taxon>
    </lineage>
</organism>
<name>X1EVY7_9ZZZZ</name>
<proteinExistence type="predicted"/>